<reference evidence="1 2" key="1">
    <citation type="submission" date="2023-01" db="EMBL/GenBank/DDBJ databases">
        <title>Genomes from the Australian National Cyanobacteria Reference Collection.</title>
        <authorList>
            <person name="Willis A."/>
            <person name="Lee E.M.F."/>
        </authorList>
    </citation>
    <scope>NUCLEOTIDE SEQUENCE [LARGE SCALE GENOMIC DNA]</scope>
    <source>
        <strain evidence="1 2">CS-549</strain>
    </source>
</reference>
<sequence>MFKMTTLEIAIAKIKNLPIEQRNEVIEFIEFLEFKLGKISHIQEQIEPNEKEVSFTEAAREFIGCLDSNLEDLSYNPKYMEGFGK</sequence>
<gene>
    <name evidence="1" type="ORF">PN497_21150</name>
</gene>
<evidence type="ECO:0000313" key="2">
    <source>
        <dbReference type="Proteomes" id="UP001211711"/>
    </source>
</evidence>
<evidence type="ECO:0000313" key="1">
    <source>
        <dbReference type="EMBL" id="MDB9443836.1"/>
    </source>
</evidence>
<keyword evidence="2" id="KW-1185">Reference proteome</keyword>
<dbReference type="RefSeq" id="WP_272110829.1">
    <property type="nucleotide sequence ID" value="NZ_JAQMTI010000268.1"/>
</dbReference>
<dbReference type="Proteomes" id="UP001211711">
    <property type="component" value="Unassembled WGS sequence"/>
</dbReference>
<comment type="caution">
    <text evidence="1">The sequence shown here is derived from an EMBL/GenBank/DDBJ whole genome shotgun (WGS) entry which is preliminary data.</text>
</comment>
<dbReference type="EMBL" id="JAQMTI010000268">
    <property type="protein sequence ID" value="MDB9443836.1"/>
    <property type="molecule type" value="Genomic_DNA"/>
</dbReference>
<proteinExistence type="predicted"/>
<accession>A0ABT4ZWN4</accession>
<evidence type="ECO:0008006" key="3">
    <source>
        <dbReference type="Google" id="ProtNLM"/>
    </source>
</evidence>
<name>A0ABT4ZWN4_9CYAN</name>
<protein>
    <recommendedName>
        <fullName evidence="3">DUF2281 domain-containing protein</fullName>
    </recommendedName>
</protein>
<organism evidence="1 2">
    <name type="scientific">Sphaerospermopsis kisseleviana CS-549</name>
    <dbReference type="NCBI Taxonomy" id="3021783"/>
    <lineage>
        <taxon>Bacteria</taxon>
        <taxon>Bacillati</taxon>
        <taxon>Cyanobacteriota</taxon>
        <taxon>Cyanophyceae</taxon>
        <taxon>Nostocales</taxon>
        <taxon>Aphanizomenonaceae</taxon>
        <taxon>Sphaerospermopsis</taxon>
        <taxon>Sphaerospermopsis kisseleviana</taxon>
    </lineage>
</organism>